<feature type="compositionally biased region" description="Acidic residues" evidence="1">
    <location>
        <begin position="87"/>
        <end position="103"/>
    </location>
</feature>
<reference evidence="2" key="1">
    <citation type="submission" date="2023-11" db="EMBL/GenBank/DDBJ databases">
        <title>Genome assemblies of two species of porcelain crab, Petrolisthes cinctipes and Petrolisthes manimaculis (Anomura: Porcellanidae).</title>
        <authorList>
            <person name="Angst P."/>
        </authorList>
    </citation>
    <scope>NUCLEOTIDE SEQUENCE</scope>
    <source>
        <strain evidence="2">PB745_02</strain>
        <tissue evidence="2">Gill</tissue>
    </source>
</reference>
<keyword evidence="3" id="KW-1185">Reference proteome</keyword>
<dbReference type="Proteomes" id="UP001292094">
    <property type="component" value="Unassembled WGS sequence"/>
</dbReference>
<accession>A0AAE1NIP0</accession>
<evidence type="ECO:0000256" key="1">
    <source>
        <dbReference type="SAM" id="MobiDB-lite"/>
    </source>
</evidence>
<name>A0AAE1NIP0_9EUCA</name>
<comment type="caution">
    <text evidence="2">The sequence shown here is derived from an EMBL/GenBank/DDBJ whole genome shotgun (WGS) entry which is preliminary data.</text>
</comment>
<sequence length="165" mass="18809">MAGNPLFSSVASINSPFDGLQTQAILMPPPQGQLIREAAGPDQQLIQALQDVDLQPFHPRGSSEEIPVEGGRYDVCIHTRRRTPVYWEEEEGGGEGEAEEEGGAEIQKQTHNKRQTTERIWDLIVEEMERLERTEEETEGTERTEEETERTEEEETEWEETEGLE</sequence>
<feature type="region of interest" description="Disordered" evidence="1">
    <location>
        <begin position="87"/>
        <end position="165"/>
    </location>
</feature>
<proteinExistence type="predicted"/>
<evidence type="ECO:0000313" key="3">
    <source>
        <dbReference type="Proteomes" id="UP001292094"/>
    </source>
</evidence>
<feature type="compositionally biased region" description="Basic and acidic residues" evidence="1">
    <location>
        <begin position="115"/>
        <end position="133"/>
    </location>
</feature>
<evidence type="ECO:0000313" key="2">
    <source>
        <dbReference type="EMBL" id="KAK4290790.1"/>
    </source>
</evidence>
<gene>
    <name evidence="2" type="ORF">Pmani_036341</name>
</gene>
<feature type="compositionally biased region" description="Acidic residues" evidence="1">
    <location>
        <begin position="134"/>
        <end position="165"/>
    </location>
</feature>
<organism evidence="2 3">
    <name type="scientific">Petrolisthes manimaculis</name>
    <dbReference type="NCBI Taxonomy" id="1843537"/>
    <lineage>
        <taxon>Eukaryota</taxon>
        <taxon>Metazoa</taxon>
        <taxon>Ecdysozoa</taxon>
        <taxon>Arthropoda</taxon>
        <taxon>Crustacea</taxon>
        <taxon>Multicrustacea</taxon>
        <taxon>Malacostraca</taxon>
        <taxon>Eumalacostraca</taxon>
        <taxon>Eucarida</taxon>
        <taxon>Decapoda</taxon>
        <taxon>Pleocyemata</taxon>
        <taxon>Anomura</taxon>
        <taxon>Galatheoidea</taxon>
        <taxon>Porcellanidae</taxon>
        <taxon>Petrolisthes</taxon>
    </lineage>
</organism>
<dbReference type="EMBL" id="JAWZYT010005366">
    <property type="protein sequence ID" value="KAK4290790.1"/>
    <property type="molecule type" value="Genomic_DNA"/>
</dbReference>
<dbReference type="AlphaFoldDB" id="A0AAE1NIP0"/>
<protein>
    <submittedName>
        <fullName evidence="2">Uncharacterized protein</fullName>
    </submittedName>
</protein>